<accession>A0A267E9P9</accession>
<feature type="non-terminal residue" evidence="7">
    <location>
        <position position="1"/>
    </location>
</feature>
<evidence type="ECO:0000313" key="8">
    <source>
        <dbReference type="Proteomes" id="UP000215902"/>
    </source>
</evidence>
<evidence type="ECO:0000256" key="6">
    <source>
        <dbReference type="ARBA" id="ARBA00038014"/>
    </source>
</evidence>
<sequence length="109" mass="12067">LKIAIMSNEAASSNLGPGGVPRGSKTSQYYEVQNIPDRFDNPEWFKGYGSKPVHPMYRTTASDYGKMAPTVHTMPTTFHPVSQTFSEDLGKCGMYRNMSLNTGKDTKLV</sequence>
<comment type="subcellular location">
    <subcellularLocation>
        <location evidence="1">Cell projection</location>
        <location evidence="1">Cilium</location>
    </subcellularLocation>
    <subcellularLocation>
        <location evidence="2">Cytoplasm</location>
        <location evidence="2">Cytoskeleton</location>
    </subcellularLocation>
</comment>
<evidence type="ECO:0000256" key="2">
    <source>
        <dbReference type="ARBA" id="ARBA00004245"/>
    </source>
</evidence>
<dbReference type="GO" id="GO:0035082">
    <property type="term" value="P:axoneme assembly"/>
    <property type="evidence" value="ECO:0007669"/>
    <property type="project" value="InterPro"/>
</dbReference>
<dbReference type="OrthoDB" id="546383at2759"/>
<keyword evidence="8" id="KW-1185">Reference proteome</keyword>
<evidence type="ECO:0000256" key="3">
    <source>
        <dbReference type="ARBA" id="ARBA00022490"/>
    </source>
</evidence>
<dbReference type="STRING" id="282301.A0A267E9P9"/>
<dbReference type="PANTHER" id="PTHR20899">
    <property type="entry name" value="PIERCE HOMOLOG"/>
    <property type="match status" value="1"/>
</dbReference>
<dbReference type="EMBL" id="NIVC01002389">
    <property type="protein sequence ID" value="PAA58315.1"/>
    <property type="molecule type" value="Genomic_DNA"/>
</dbReference>
<dbReference type="InterPro" id="IPR026507">
    <property type="entry name" value="PIRC1/2"/>
</dbReference>
<comment type="similarity">
    <text evidence="6">Belongs to the PIERCE1 family.</text>
</comment>
<reference evidence="7 8" key="1">
    <citation type="submission" date="2017-06" db="EMBL/GenBank/DDBJ databases">
        <title>A platform for efficient transgenesis in Macrostomum lignano, a flatworm model organism for stem cell research.</title>
        <authorList>
            <person name="Berezikov E."/>
        </authorList>
    </citation>
    <scope>NUCLEOTIDE SEQUENCE [LARGE SCALE GENOMIC DNA]</scope>
    <source>
        <strain evidence="7">DV1</strain>
        <tissue evidence="7">Whole organism</tissue>
    </source>
</reference>
<organism evidence="7 8">
    <name type="scientific">Macrostomum lignano</name>
    <dbReference type="NCBI Taxonomy" id="282301"/>
    <lineage>
        <taxon>Eukaryota</taxon>
        <taxon>Metazoa</taxon>
        <taxon>Spiralia</taxon>
        <taxon>Lophotrochozoa</taxon>
        <taxon>Platyhelminthes</taxon>
        <taxon>Rhabditophora</taxon>
        <taxon>Macrostomorpha</taxon>
        <taxon>Macrostomida</taxon>
        <taxon>Macrostomidae</taxon>
        <taxon>Macrostomum</taxon>
    </lineage>
</organism>
<dbReference type="Proteomes" id="UP000215902">
    <property type="component" value="Unassembled WGS sequence"/>
</dbReference>
<keyword evidence="5" id="KW-0966">Cell projection</keyword>
<evidence type="ECO:0000313" key="7">
    <source>
        <dbReference type="EMBL" id="PAA58315.1"/>
    </source>
</evidence>
<name>A0A267E9P9_9PLAT</name>
<proteinExistence type="inferred from homology"/>
<evidence type="ECO:0000256" key="5">
    <source>
        <dbReference type="ARBA" id="ARBA00023273"/>
    </source>
</evidence>
<dbReference type="Pfam" id="PF14892">
    <property type="entry name" value="PIRC1_2"/>
    <property type="match status" value="1"/>
</dbReference>
<evidence type="ECO:0000256" key="4">
    <source>
        <dbReference type="ARBA" id="ARBA00023212"/>
    </source>
</evidence>
<comment type="caution">
    <text evidence="7">The sequence shown here is derived from an EMBL/GenBank/DDBJ whole genome shotgun (WGS) entry which is preliminary data.</text>
</comment>
<dbReference type="PANTHER" id="PTHR20899:SF1">
    <property type="entry name" value="PIERCER OF MICROTUBULE WALL 1 PROTEIN"/>
    <property type="match status" value="1"/>
</dbReference>
<evidence type="ECO:0000256" key="1">
    <source>
        <dbReference type="ARBA" id="ARBA00004138"/>
    </source>
</evidence>
<keyword evidence="4" id="KW-0206">Cytoskeleton</keyword>
<dbReference type="GO" id="GO:0005879">
    <property type="term" value="C:axonemal microtubule"/>
    <property type="evidence" value="ECO:0007669"/>
    <property type="project" value="InterPro"/>
</dbReference>
<keyword evidence="3" id="KW-0963">Cytoplasm</keyword>
<protein>
    <submittedName>
        <fullName evidence="7">Uncharacterized protein</fullName>
    </submittedName>
</protein>
<dbReference type="AlphaFoldDB" id="A0A267E9P9"/>
<gene>
    <name evidence="7" type="ORF">BOX15_Mlig030303g1</name>
</gene>